<keyword evidence="5" id="KW-0813">Transport</keyword>
<dbReference type="InterPro" id="IPR002033">
    <property type="entry name" value="TatC"/>
</dbReference>
<reference evidence="7 8" key="1">
    <citation type="submission" date="2020-08" db="EMBL/GenBank/DDBJ databases">
        <title>Genomic Encyclopedia of Type Strains, Phase IV (KMG-IV): sequencing the most valuable type-strain genomes for metagenomic binning, comparative biology and taxonomic classification.</title>
        <authorList>
            <person name="Goeker M."/>
        </authorList>
    </citation>
    <scope>NUCLEOTIDE SEQUENCE [LARGE SCALE GENOMIC DNA]</scope>
    <source>
        <strain evidence="7 8">DSM 102850</strain>
    </source>
</reference>
<evidence type="ECO:0000256" key="3">
    <source>
        <dbReference type="ARBA" id="ARBA00022989"/>
    </source>
</evidence>
<evidence type="ECO:0000313" key="8">
    <source>
        <dbReference type="Proteomes" id="UP000563524"/>
    </source>
</evidence>
<keyword evidence="3 5" id="KW-1133">Transmembrane helix</keyword>
<name>A0A840HZ49_9PROT</name>
<comment type="similarity">
    <text evidence="5">Belongs to the TatC family.</text>
</comment>
<dbReference type="NCBIfam" id="TIGR00945">
    <property type="entry name" value="tatC"/>
    <property type="match status" value="1"/>
</dbReference>
<dbReference type="PROSITE" id="PS01218">
    <property type="entry name" value="TATC"/>
    <property type="match status" value="1"/>
</dbReference>
<feature type="transmembrane region" description="Helical" evidence="5">
    <location>
        <begin position="245"/>
        <end position="266"/>
    </location>
</feature>
<gene>
    <name evidence="5" type="primary">tatC</name>
    <name evidence="7" type="ORF">GGQ59_000207</name>
</gene>
<comment type="caution">
    <text evidence="7">The sequence shown here is derived from an EMBL/GenBank/DDBJ whole genome shotgun (WGS) entry which is preliminary data.</text>
</comment>
<evidence type="ECO:0000256" key="4">
    <source>
        <dbReference type="ARBA" id="ARBA00023136"/>
    </source>
</evidence>
<feature type="transmembrane region" description="Helical" evidence="5">
    <location>
        <begin position="129"/>
        <end position="152"/>
    </location>
</feature>
<dbReference type="Proteomes" id="UP000563524">
    <property type="component" value="Unassembled WGS sequence"/>
</dbReference>
<keyword evidence="5" id="KW-0653">Protein transport</keyword>
<evidence type="ECO:0000256" key="2">
    <source>
        <dbReference type="ARBA" id="ARBA00022692"/>
    </source>
</evidence>
<proteinExistence type="inferred from homology"/>
<keyword evidence="5" id="KW-1003">Cell membrane</keyword>
<accession>A0A840HZ49</accession>
<dbReference type="GO" id="GO:0043953">
    <property type="term" value="P:protein transport by the Tat complex"/>
    <property type="evidence" value="ECO:0007669"/>
    <property type="project" value="UniProtKB-UniRule"/>
</dbReference>
<keyword evidence="2 5" id="KW-0812">Transmembrane</keyword>
<dbReference type="Pfam" id="PF00902">
    <property type="entry name" value="TatC"/>
    <property type="match status" value="1"/>
</dbReference>
<comment type="function">
    <text evidence="5">Part of the twin-arginine translocation (Tat) system that transports large folded proteins containing a characteristic twin-arginine motif in their signal peptide across membranes. Together with TatB, TatC is part of a receptor directly interacting with Tat signal peptides.</text>
</comment>
<comment type="subunit">
    <text evidence="5">The Tat system comprises two distinct complexes: a TatABC complex, containing multiple copies of TatA, TatB and TatC subunits, and a separate TatA complex, containing only TatA subunits. Substrates initially bind to the TatABC complex, which probably triggers association of the separate TatA complex to form the active translocon.</text>
</comment>
<keyword evidence="4 5" id="KW-0472">Membrane</keyword>
<dbReference type="GO" id="GO:0033281">
    <property type="term" value="C:TAT protein transport complex"/>
    <property type="evidence" value="ECO:0007669"/>
    <property type="project" value="UniProtKB-UniRule"/>
</dbReference>
<evidence type="ECO:0000256" key="1">
    <source>
        <dbReference type="ARBA" id="ARBA00004141"/>
    </source>
</evidence>
<keyword evidence="8" id="KW-1185">Reference proteome</keyword>
<sequence length="274" mass="29995">MADASAPAPDMEPPDGADDEVEASRAPLLSHLVELRSRLIWSLLAIAAGFGLCYAFSYPLYNLLTVPYVHAVERLQGNPPVLNYYPLELFFARVKLSAFAGLMLAFPVVAWQMYAFVAPGLYRRERKAVLPYLIAIPFLFMGGIALVHQLILPFVMDFALSMEAPAERTGPASYNLFVKVGDYLNLALTLMVGFGFAFQLPVVLTLLGRAGVVTPEWLSKNRRFAICGIFLVAAVLTPPDPVSQIALGLTIWGLYEVSIISVRLAARKMEEGAA</sequence>
<keyword evidence="5" id="KW-0811">Translocation</keyword>
<feature type="region of interest" description="Disordered" evidence="6">
    <location>
        <begin position="1"/>
        <end position="20"/>
    </location>
</feature>
<dbReference type="InterPro" id="IPR019820">
    <property type="entry name" value="Sec-indep_translocase_CS"/>
</dbReference>
<evidence type="ECO:0000256" key="6">
    <source>
        <dbReference type="SAM" id="MobiDB-lite"/>
    </source>
</evidence>
<dbReference type="GO" id="GO:0065002">
    <property type="term" value="P:intracellular protein transmembrane transport"/>
    <property type="evidence" value="ECO:0007669"/>
    <property type="project" value="TreeGrafter"/>
</dbReference>
<dbReference type="EMBL" id="JACHOB010000001">
    <property type="protein sequence ID" value="MBB4657707.1"/>
    <property type="molecule type" value="Genomic_DNA"/>
</dbReference>
<comment type="subcellular location">
    <subcellularLocation>
        <location evidence="5">Cell membrane</location>
        <topology evidence="5">Multi-pass membrane protein</topology>
    </subcellularLocation>
    <subcellularLocation>
        <location evidence="1">Membrane</location>
        <topology evidence="1">Multi-pass membrane protein</topology>
    </subcellularLocation>
</comment>
<dbReference type="HAMAP" id="MF_00902">
    <property type="entry name" value="TatC"/>
    <property type="match status" value="1"/>
</dbReference>
<protein>
    <recommendedName>
        <fullName evidence="5">Sec-independent protein translocase protein TatC</fullName>
    </recommendedName>
</protein>
<feature type="transmembrane region" description="Helical" evidence="5">
    <location>
        <begin position="39"/>
        <end position="61"/>
    </location>
</feature>
<organism evidence="7 8">
    <name type="scientific">Parvularcula dongshanensis</name>
    <dbReference type="NCBI Taxonomy" id="1173995"/>
    <lineage>
        <taxon>Bacteria</taxon>
        <taxon>Pseudomonadati</taxon>
        <taxon>Pseudomonadota</taxon>
        <taxon>Alphaproteobacteria</taxon>
        <taxon>Parvularculales</taxon>
        <taxon>Parvularculaceae</taxon>
        <taxon>Parvularcula</taxon>
    </lineage>
</organism>
<dbReference type="AlphaFoldDB" id="A0A840HZ49"/>
<feature type="transmembrane region" description="Helical" evidence="5">
    <location>
        <begin position="222"/>
        <end position="239"/>
    </location>
</feature>
<dbReference type="PANTHER" id="PTHR30371:SF0">
    <property type="entry name" value="SEC-INDEPENDENT PROTEIN TRANSLOCASE PROTEIN TATC, CHLOROPLASTIC-RELATED"/>
    <property type="match status" value="1"/>
</dbReference>
<dbReference type="PANTHER" id="PTHR30371">
    <property type="entry name" value="SEC-INDEPENDENT PROTEIN TRANSLOCASE PROTEIN TATC"/>
    <property type="match status" value="1"/>
</dbReference>
<dbReference type="RefSeq" id="WP_221400817.1">
    <property type="nucleotide sequence ID" value="NZ_JACHOB010000001.1"/>
</dbReference>
<feature type="transmembrane region" description="Helical" evidence="5">
    <location>
        <begin position="183"/>
        <end position="210"/>
    </location>
</feature>
<evidence type="ECO:0000313" key="7">
    <source>
        <dbReference type="EMBL" id="MBB4657707.1"/>
    </source>
</evidence>
<evidence type="ECO:0000256" key="5">
    <source>
        <dbReference type="HAMAP-Rule" id="MF_00902"/>
    </source>
</evidence>
<dbReference type="GO" id="GO:0009977">
    <property type="term" value="F:proton motive force dependent protein transmembrane transporter activity"/>
    <property type="evidence" value="ECO:0007669"/>
    <property type="project" value="TreeGrafter"/>
</dbReference>
<feature type="transmembrane region" description="Helical" evidence="5">
    <location>
        <begin position="96"/>
        <end position="117"/>
    </location>
</feature>
<dbReference type="PRINTS" id="PR01840">
    <property type="entry name" value="TATCFAMILY"/>
</dbReference>